<feature type="domain" description="HTH bat-type" evidence="3">
    <location>
        <begin position="171"/>
        <end position="222"/>
    </location>
</feature>
<evidence type="ECO:0000313" key="4">
    <source>
        <dbReference type="EMBL" id="ELY47045.1"/>
    </source>
</evidence>
<reference evidence="4 5" key="1">
    <citation type="journal article" date="2014" name="PLoS Genet.">
        <title>Phylogenetically driven sequencing of extremely halophilic archaea reveals strategies for static and dynamic osmo-response.</title>
        <authorList>
            <person name="Becker E.A."/>
            <person name="Seitzer P.M."/>
            <person name="Tritt A."/>
            <person name="Larsen D."/>
            <person name="Krusor M."/>
            <person name="Yao A.I."/>
            <person name="Wu D."/>
            <person name="Madern D."/>
            <person name="Eisen J.A."/>
            <person name="Darling A.E."/>
            <person name="Facciotti M.T."/>
        </authorList>
    </citation>
    <scope>NUCLEOTIDE SEQUENCE [LARGE SCALE GENOMIC DNA]</scope>
    <source>
        <strain evidence="4 5">JCM 10635</strain>
    </source>
</reference>
<dbReference type="eggNOG" id="arCOG02276">
    <property type="taxonomic scope" value="Archaea"/>
</dbReference>
<dbReference type="InterPro" id="IPR036388">
    <property type="entry name" value="WH-like_DNA-bd_sf"/>
</dbReference>
<dbReference type="PANTHER" id="PTHR34236:SF1">
    <property type="entry name" value="DIMETHYL SULFOXIDE REDUCTASE TRANSCRIPTIONAL ACTIVATOR"/>
    <property type="match status" value="1"/>
</dbReference>
<organism evidence="4 5">
    <name type="scientific">Natronorubrum bangense JCM 10635</name>
    <dbReference type="NCBI Taxonomy" id="1227500"/>
    <lineage>
        <taxon>Archaea</taxon>
        <taxon>Methanobacteriati</taxon>
        <taxon>Methanobacteriota</taxon>
        <taxon>Stenosarchaea group</taxon>
        <taxon>Halobacteria</taxon>
        <taxon>Halobacteriales</taxon>
        <taxon>Natrialbaceae</taxon>
        <taxon>Natronorubrum</taxon>
    </lineage>
</organism>
<dbReference type="EMBL" id="AOHY01000039">
    <property type="protein sequence ID" value="ELY47045.1"/>
    <property type="molecule type" value="Genomic_DNA"/>
</dbReference>
<gene>
    <name evidence="4" type="ORF">C494_14161</name>
</gene>
<evidence type="ECO:0000256" key="2">
    <source>
        <dbReference type="ARBA" id="ARBA00023163"/>
    </source>
</evidence>
<evidence type="ECO:0000259" key="3">
    <source>
        <dbReference type="Pfam" id="PF04967"/>
    </source>
</evidence>
<dbReference type="PANTHER" id="PTHR34236">
    <property type="entry name" value="DIMETHYL SULFOXIDE REDUCTASE TRANSCRIPTIONAL ACTIVATOR"/>
    <property type="match status" value="1"/>
</dbReference>
<dbReference type="PATRIC" id="fig|1227500.6.peg.2861"/>
<dbReference type="Gene3D" id="1.10.10.10">
    <property type="entry name" value="Winged helix-like DNA-binding domain superfamily/Winged helix DNA-binding domain"/>
    <property type="match status" value="1"/>
</dbReference>
<evidence type="ECO:0000256" key="1">
    <source>
        <dbReference type="ARBA" id="ARBA00023015"/>
    </source>
</evidence>
<proteinExistence type="predicted"/>
<name>L9WC41_9EURY</name>
<evidence type="ECO:0000313" key="5">
    <source>
        <dbReference type="Proteomes" id="UP000011690"/>
    </source>
</evidence>
<comment type="caution">
    <text evidence="4">The sequence shown here is derived from an EMBL/GenBank/DDBJ whole genome shotgun (WGS) entry which is preliminary data.</text>
</comment>
<dbReference type="AlphaFoldDB" id="L9WC41"/>
<dbReference type="Proteomes" id="UP000011690">
    <property type="component" value="Unassembled WGS sequence"/>
</dbReference>
<dbReference type="STRING" id="1227500.C494_14161"/>
<keyword evidence="2" id="KW-0804">Transcription</keyword>
<keyword evidence="1" id="KW-0805">Transcription regulation</keyword>
<sequence length="246" mass="27946">MLDTSLDGGRVAYLFDCGSLSQTDAEMFIATVHFTQHRECILRRLTANVDTPIPIEIEEIQNGFVTFVLRAGPHADTFQSELEAADHVKHVKRLDEDNLLVTKPSCGAYSAIYQNHGTLRRSNTVSGRQREYNVLVFQREDLKNIIDDLGTFGTVTLGKLEEFRATADSSLTERQREVVTEALSRGYYDWPREITNEKLAEELEISRATLHEHLRKAERTLLSSALANGYRQTARGEFERIDIGRE</sequence>
<keyword evidence="5" id="KW-1185">Reference proteome</keyword>
<dbReference type="InterPro" id="IPR007050">
    <property type="entry name" value="HTH_bacterioopsin"/>
</dbReference>
<protein>
    <submittedName>
        <fullName evidence="4">DNA binding protein</fullName>
    </submittedName>
</protein>
<dbReference type="Pfam" id="PF04967">
    <property type="entry name" value="HTH_10"/>
    <property type="match status" value="1"/>
</dbReference>
<accession>L9WC41</accession>